<evidence type="ECO:0000256" key="3">
    <source>
        <dbReference type="ARBA" id="ARBA00022777"/>
    </source>
</evidence>
<dbReference type="InterPro" id="IPR005467">
    <property type="entry name" value="His_kinase_dom"/>
</dbReference>
<dbReference type="Gene3D" id="3.30.450.40">
    <property type="match status" value="1"/>
</dbReference>
<dbReference type="VEuPathDB" id="FungiDB:HMPREF1541_00574"/>
<dbReference type="PROSITE" id="PS50109">
    <property type="entry name" value="HIS_KIN"/>
    <property type="match status" value="1"/>
</dbReference>
<dbReference type="InterPro" id="IPR004358">
    <property type="entry name" value="Sig_transdc_His_kin-like_C"/>
</dbReference>
<keyword evidence="9" id="KW-1185">Reference proteome</keyword>
<protein>
    <recommendedName>
        <fullName evidence="10">Response regulatory domain-containing protein</fullName>
    </recommendedName>
</protein>
<dbReference type="InterPro" id="IPR011006">
    <property type="entry name" value="CheY-like_superfamily"/>
</dbReference>
<dbReference type="PANTHER" id="PTHR43719:SF69">
    <property type="entry name" value="HISTIDINE KINASE G7"/>
    <property type="match status" value="1"/>
</dbReference>
<dbReference type="SMART" id="SM00448">
    <property type="entry name" value="REC"/>
    <property type="match status" value="1"/>
</dbReference>
<feature type="compositionally biased region" description="Polar residues" evidence="5">
    <location>
        <begin position="1066"/>
        <end position="1087"/>
    </location>
</feature>
<feature type="compositionally biased region" description="Polar residues" evidence="5">
    <location>
        <begin position="271"/>
        <end position="288"/>
    </location>
</feature>
<feature type="region of interest" description="Disordered" evidence="5">
    <location>
        <begin position="617"/>
        <end position="638"/>
    </location>
</feature>
<dbReference type="InterPro" id="IPR036097">
    <property type="entry name" value="HisK_dim/P_sf"/>
</dbReference>
<feature type="region of interest" description="Disordered" evidence="5">
    <location>
        <begin position="327"/>
        <end position="383"/>
    </location>
</feature>
<dbReference type="SMART" id="SM00388">
    <property type="entry name" value="HisKA"/>
    <property type="match status" value="1"/>
</dbReference>
<feature type="compositionally biased region" description="Polar residues" evidence="5">
    <location>
        <begin position="327"/>
        <end position="336"/>
    </location>
</feature>
<dbReference type="Pfam" id="PF01590">
    <property type="entry name" value="GAF"/>
    <property type="match status" value="1"/>
</dbReference>
<dbReference type="InterPro" id="IPR036890">
    <property type="entry name" value="HATPase_C_sf"/>
</dbReference>
<evidence type="ECO:0000259" key="7">
    <source>
        <dbReference type="PROSITE" id="PS50110"/>
    </source>
</evidence>
<sequence length="1222" mass="133414">MRLNAKRGIVTLIDNAHQYILAEATQSLSLRSELPVDDEDDKLRFGNASLPRSQGISAAALEPPQYTAVNETQQHTGQALVINDLTRDDRYKDHATAGQGVTFYSGVPIRCKAGYHIGVYTITDDKPRGGLKPSELIFMQDMAEIVMCHLELVYADAAGHRGEQLVTGLGRFLEGKTSMRDVDEPKSKTKVRHSTHDADISSTASTEKVTGLFKGMSITNADPNLLRDVQASANQVTPQKSSDDIERDDVSGSDPSRAYDQPTSHRKSDAPSKQNSTNSKSDLQSVGNTPKHIKPAKPTKLQKVFGRAASILRGCTAADGVIFYDASSTSVSNPRGNSERNKGNHHSDENATTSDDYDTSVAPDYSSALTDSESVDRDPQMLTSNENSCEMLGYALDMSAASTANAPTIESLALSKRGLARFIKRYPRGKVFYFTETGDISASESQAGGCTMKRGDLSSAVEEIVGRASGVTEEAVASELIRTMPGARSIIWLPLWDFNKRRWCAGTFLWSRRAERLLAIQDDLTYLKTFGNSIMMNVSRLDAQSADEAKSTFIASISHELRSPLHGILGSTEFLQETALDGFQSSMTHAVETCAKTLLDTVEHVLDYSKINQMSNRLPRKRRQLSSKGADHESSKSSIFRSSLERDVNLADLFEEAVEAVYAGQTFRSPAARHLEEIADAFTHSPGASTGEIRSNVEEGSNKFAGAVRVILELRKCDNWWVRTQPGAIRRIVMNILGNSLKYTDTGIILVSMTSDMTQPYNATHNAVCIKVKDTGQGMSADFLRHHAFTPFSQESYLSAGTGLGLSIVHQIVDSLSGRIEVASEKGVGTEIKIFLNIPSVPPPAPSEDVSDILTTVSQQTPGLCLCILDPNLDEAESLNVDEADKTVESALRNVAEDWLGMRTRKSKSMENTTADFFVYAEPPPISYLLRQHGHPATAKEVPLIIMATNAFESASLAANGINHLTDVGRIMEIISQPCGPHKLARALYRCLQRVRSFEKSPVEGSDTEPIHPNVVDSPSNILQQEDSSSIEISSQTNGPHKPTYRPKSRDTATASGTLPSKALSHPSNDQHPSTLGSQGVGSQKSFSADEDFPTVLLVEDNDVNLSLLVAFMKKSKLSYVTAKDGLQATQAFEKFVAGDGKANHLKYIVMDISMPIMDGIEATRIIRRQEKLSNVSEGVVIIALTGLGAESTRQAMFDAGADYYLTKPVKFKELMEFFHSR</sequence>
<evidence type="ECO:0000256" key="4">
    <source>
        <dbReference type="PROSITE-ProRule" id="PRU00169"/>
    </source>
</evidence>
<evidence type="ECO:0008006" key="10">
    <source>
        <dbReference type="Google" id="ProtNLM"/>
    </source>
</evidence>
<dbReference type="InterPro" id="IPR050956">
    <property type="entry name" value="2C_system_His_kinase"/>
</dbReference>
<dbReference type="InterPro" id="IPR001789">
    <property type="entry name" value="Sig_transdc_resp-reg_receiver"/>
</dbReference>
<dbReference type="HOGENOM" id="CLU_002763_0_0_1"/>
<dbReference type="OrthoDB" id="303614at2759"/>
<dbReference type="SUPFAM" id="SSF47384">
    <property type="entry name" value="Homodimeric domain of signal transducing histidine kinase"/>
    <property type="match status" value="1"/>
</dbReference>
<dbReference type="PROSITE" id="PS50110">
    <property type="entry name" value="RESPONSE_REGULATORY"/>
    <property type="match status" value="1"/>
</dbReference>
<dbReference type="eggNOG" id="KOG0519">
    <property type="taxonomic scope" value="Eukaryota"/>
</dbReference>
<feature type="domain" description="Response regulatory" evidence="7">
    <location>
        <begin position="1095"/>
        <end position="1222"/>
    </location>
</feature>
<dbReference type="AlphaFoldDB" id="W2SCR2"/>
<dbReference type="Proteomes" id="UP000030752">
    <property type="component" value="Unassembled WGS sequence"/>
</dbReference>
<dbReference type="SUPFAM" id="SSF55874">
    <property type="entry name" value="ATPase domain of HSP90 chaperone/DNA topoisomerase II/histidine kinase"/>
    <property type="match status" value="1"/>
</dbReference>
<feature type="compositionally biased region" description="Low complexity" evidence="5">
    <location>
        <begin position="1024"/>
        <end position="1036"/>
    </location>
</feature>
<dbReference type="InterPro" id="IPR003594">
    <property type="entry name" value="HATPase_dom"/>
</dbReference>
<dbReference type="CDD" id="cd00082">
    <property type="entry name" value="HisKA"/>
    <property type="match status" value="1"/>
</dbReference>
<feature type="compositionally biased region" description="Basic and acidic residues" evidence="5">
    <location>
        <begin position="337"/>
        <end position="349"/>
    </location>
</feature>
<dbReference type="STRING" id="1220924.W2SCR2"/>
<evidence type="ECO:0000313" key="9">
    <source>
        <dbReference type="Proteomes" id="UP000030752"/>
    </source>
</evidence>
<evidence type="ECO:0000313" key="8">
    <source>
        <dbReference type="EMBL" id="ETN46390.1"/>
    </source>
</evidence>
<dbReference type="SUPFAM" id="SSF52172">
    <property type="entry name" value="CheY-like"/>
    <property type="match status" value="1"/>
</dbReference>
<dbReference type="EMBL" id="KB822711">
    <property type="protein sequence ID" value="ETN46390.1"/>
    <property type="molecule type" value="Genomic_DNA"/>
</dbReference>
<evidence type="ECO:0000259" key="6">
    <source>
        <dbReference type="PROSITE" id="PS50109"/>
    </source>
</evidence>
<dbReference type="Gene3D" id="3.40.50.2300">
    <property type="match status" value="1"/>
</dbReference>
<organism evidence="8 9">
    <name type="scientific">Cyphellophora europaea (strain CBS 101466)</name>
    <name type="common">Phialophora europaea</name>
    <dbReference type="NCBI Taxonomy" id="1220924"/>
    <lineage>
        <taxon>Eukaryota</taxon>
        <taxon>Fungi</taxon>
        <taxon>Dikarya</taxon>
        <taxon>Ascomycota</taxon>
        <taxon>Pezizomycotina</taxon>
        <taxon>Eurotiomycetes</taxon>
        <taxon>Chaetothyriomycetidae</taxon>
        <taxon>Chaetothyriales</taxon>
        <taxon>Cyphellophoraceae</taxon>
        <taxon>Cyphellophora</taxon>
    </lineage>
</organism>
<name>W2SCR2_CYPE1</name>
<dbReference type="GeneID" id="19967913"/>
<proteinExistence type="predicted"/>
<feature type="domain" description="Histidine kinase" evidence="6">
    <location>
        <begin position="556"/>
        <end position="840"/>
    </location>
</feature>
<dbReference type="PRINTS" id="PR00344">
    <property type="entry name" value="BCTRLSENSOR"/>
</dbReference>
<dbReference type="SUPFAM" id="SSF55781">
    <property type="entry name" value="GAF domain-like"/>
    <property type="match status" value="1"/>
</dbReference>
<dbReference type="Gene3D" id="1.10.287.130">
    <property type="match status" value="1"/>
</dbReference>
<evidence type="ECO:0000256" key="2">
    <source>
        <dbReference type="ARBA" id="ARBA00022679"/>
    </source>
</evidence>
<dbReference type="InParanoid" id="W2SCR2"/>
<feature type="region of interest" description="Disordered" evidence="5">
    <location>
        <begin position="1000"/>
        <end position="1087"/>
    </location>
</feature>
<dbReference type="Gene3D" id="3.30.565.10">
    <property type="entry name" value="Histidine kinase-like ATPase, C-terminal domain"/>
    <property type="match status" value="1"/>
</dbReference>
<dbReference type="Pfam" id="PF00512">
    <property type="entry name" value="HisKA"/>
    <property type="match status" value="1"/>
</dbReference>
<gene>
    <name evidence="8" type="ORF">HMPREF1541_00574</name>
</gene>
<dbReference type="CDD" id="cd17546">
    <property type="entry name" value="REC_hyHK_CKI1_RcsC-like"/>
    <property type="match status" value="1"/>
</dbReference>
<dbReference type="Pfam" id="PF00072">
    <property type="entry name" value="Response_reg"/>
    <property type="match status" value="1"/>
</dbReference>
<feature type="modified residue" description="4-aspartylphosphate" evidence="4">
    <location>
        <position position="1152"/>
    </location>
</feature>
<keyword evidence="1 4" id="KW-0597">Phosphoprotein</keyword>
<dbReference type="InterPro" id="IPR003018">
    <property type="entry name" value="GAF"/>
</dbReference>
<dbReference type="InterPro" id="IPR003661">
    <property type="entry name" value="HisK_dim/P_dom"/>
</dbReference>
<dbReference type="PANTHER" id="PTHR43719">
    <property type="entry name" value="TWO-COMPONENT HISTIDINE KINASE"/>
    <property type="match status" value="1"/>
</dbReference>
<keyword evidence="3" id="KW-0418">Kinase</keyword>
<feature type="region of interest" description="Disordered" evidence="5">
    <location>
        <begin position="232"/>
        <end position="300"/>
    </location>
</feature>
<dbReference type="FunFam" id="1.10.287.130:FF:000023">
    <property type="entry name" value="Sensor histidine kinase/response regulator, putative"/>
    <property type="match status" value="1"/>
</dbReference>
<feature type="compositionally biased region" description="Basic and acidic residues" evidence="5">
    <location>
        <begin position="241"/>
        <end position="250"/>
    </location>
</feature>
<dbReference type="RefSeq" id="XP_008711102.1">
    <property type="nucleotide sequence ID" value="XM_008712880.1"/>
</dbReference>
<accession>W2SCR2</accession>
<reference evidence="8 9" key="1">
    <citation type="submission" date="2013-03" db="EMBL/GenBank/DDBJ databases">
        <title>The Genome Sequence of Phialophora europaea CBS 101466.</title>
        <authorList>
            <consortium name="The Broad Institute Genomics Platform"/>
            <person name="Cuomo C."/>
            <person name="de Hoog S."/>
            <person name="Gorbushina A."/>
            <person name="Walker B."/>
            <person name="Young S.K."/>
            <person name="Zeng Q."/>
            <person name="Gargeya S."/>
            <person name="Fitzgerald M."/>
            <person name="Haas B."/>
            <person name="Abouelleil A."/>
            <person name="Allen A.W."/>
            <person name="Alvarado L."/>
            <person name="Arachchi H.M."/>
            <person name="Berlin A.M."/>
            <person name="Chapman S.B."/>
            <person name="Gainer-Dewar J."/>
            <person name="Goldberg J."/>
            <person name="Griggs A."/>
            <person name="Gujja S."/>
            <person name="Hansen M."/>
            <person name="Howarth C."/>
            <person name="Imamovic A."/>
            <person name="Ireland A."/>
            <person name="Larimer J."/>
            <person name="McCowan C."/>
            <person name="Murphy C."/>
            <person name="Pearson M."/>
            <person name="Poon T.W."/>
            <person name="Priest M."/>
            <person name="Roberts A."/>
            <person name="Saif S."/>
            <person name="Shea T."/>
            <person name="Sisk P."/>
            <person name="Sykes S."/>
            <person name="Wortman J."/>
            <person name="Nusbaum C."/>
            <person name="Birren B."/>
        </authorList>
    </citation>
    <scope>NUCLEOTIDE SEQUENCE [LARGE SCALE GENOMIC DNA]</scope>
    <source>
        <strain evidence="8 9">CBS 101466</strain>
    </source>
</reference>
<dbReference type="SMART" id="SM00387">
    <property type="entry name" value="HATPase_c"/>
    <property type="match status" value="1"/>
</dbReference>
<evidence type="ECO:0000256" key="5">
    <source>
        <dbReference type="SAM" id="MobiDB-lite"/>
    </source>
</evidence>
<dbReference type="GO" id="GO:0000155">
    <property type="term" value="F:phosphorelay sensor kinase activity"/>
    <property type="evidence" value="ECO:0007669"/>
    <property type="project" value="InterPro"/>
</dbReference>
<evidence type="ECO:0000256" key="1">
    <source>
        <dbReference type="ARBA" id="ARBA00022553"/>
    </source>
</evidence>
<dbReference type="InterPro" id="IPR029016">
    <property type="entry name" value="GAF-like_dom_sf"/>
</dbReference>
<dbReference type="Pfam" id="PF02518">
    <property type="entry name" value="HATPase_c"/>
    <property type="match status" value="1"/>
</dbReference>
<feature type="region of interest" description="Disordered" evidence="5">
    <location>
        <begin position="180"/>
        <end position="205"/>
    </location>
</feature>
<keyword evidence="2" id="KW-0808">Transferase</keyword>